<name>A0A2Z7AJG1_9LAMI</name>
<dbReference type="AlphaFoldDB" id="A0A2Z7AJG1"/>
<dbReference type="EMBL" id="KV016703">
    <property type="protein sequence ID" value="KZV19354.1"/>
    <property type="molecule type" value="Genomic_DNA"/>
</dbReference>
<evidence type="ECO:0000313" key="1">
    <source>
        <dbReference type="EMBL" id="KZV19354.1"/>
    </source>
</evidence>
<proteinExistence type="predicted"/>
<gene>
    <name evidence="1" type="ORF">F511_31253</name>
</gene>
<sequence length="57" mass="6078">MCSSKLFAEKFVYCSRGRILQGSAAVAKLRLRQATADGIVVVLMVQMSSYVPAAASP</sequence>
<organism evidence="1 2">
    <name type="scientific">Dorcoceras hygrometricum</name>
    <dbReference type="NCBI Taxonomy" id="472368"/>
    <lineage>
        <taxon>Eukaryota</taxon>
        <taxon>Viridiplantae</taxon>
        <taxon>Streptophyta</taxon>
        <taxon>Embryophyta</taxon>
        <taxon>Tracheophyta</taxon>
        <taxon>Spermatophyta</taxon>
        <taxon>Magnoliopsida</taxon>
        <taxon>eudicotyledons</taxon>
        <taxon>Gunneridae</taxon>
        <taxon>Pentapetalae</taxon>
        <taxon>asterids</taxon>
        <taxon>lamiids</taxon>
        <taxon>Lamiales</taxon>
        <taxon>Gesneriaceae</taxon>
        <taxon>Didymocarpoideae</taxon>
        <taxon>Trichosporeae</taxon>
        <taxon>Loxocarpinae</taxon>
        <taxon>Dorcoceras</taxon>
    </lineage>
</organism>
<reference evidence="1 2" key="1">
    <citation type="journal article" date="2015" name="Proc. Natl. Acad. Sci. U.S.A.">
        <title>The resurrection genome of Boea hygrometrica: A blueprint for survival of dehydration.</title>
        <authorList>
            <person name="Xiao L."/>
            <person name="Yang G."/>
            <person name="Zhang L."/>
            <person name="Yang X."/>
            <person name="Zhao S."/>
            <person name="Ji Z."/>
            <person name="Zhou Q."/>
            <person name="Hu M."/>
            <person name="Wang Y."/>
            <person name="Chen M."/>
            <person name="Xu Y."/>
            <person name="Jin H."/>
            <person name="Xiao X."/>
            <person name="Hu G."/>
            <person name="Bao F."/>
            <person name="Hu Y."/>
            <person name="Wan P."/>
            <person name="Li L."/>
            <person name="Deng X."/>
            <person name="Kuang T."/>
            <person name="Xiang C."/>
            <person name="Zhu J.K."/>
            <person name="Oliver M.J."/>
            <person name="He Y."/>
        </authorList>
    </citation>
    <scope>NUCLEOTIDE SEQUENCE [LARGE SCALE GENOMIC DNA]</scope>
    <source>
        <strain evidence="2">cv. XS01</strain>
    </source>
</reference>
<accession>A0A2Z7AJG1</accession>
<keyword evidence="2" id="KW-1185">Reference proteome</keyword>
<protein>
    <submittedName>
        <fullName evidence="1">Uncharacterized protein</fullName>
    </submittedName>
</protein>
<evidence type="ECO:0000313" key="2">
    <source>
        <dbReference type="Proteomes" id="UP000250235"/>
    </source>
</evidence>
<dbReference type="Proteomes" id="UP000250235">
    <property type="component" value="Unassembled WGS sequence"/>
</dbReference>